<dbReference type="CDD" id="cd01561">
    <property type="entry name" value="CBS_like"/>
    <property type="match status" value="1"/>
</dbReference>
<comment type="catalytic activity">
    <reaction evidence="13">
        <text>O-succinyl-L-serine + hydrogen sulfide = L-cysteine + succinate</text>
        <dbReference type="Rhea" id="RHEA:53816"/>
        <dbReference type="ChEBI" id="CHEBI:29919"/>
        <dbReference type="ChEBI" id="CHEBI:30031"/>
        <dbReference type="ChEBI" id="CHEBI:35235"/>
        <dbReference type="ChEBI" id="CHEBI:136856"/>
    </reaction>
</comment>
<comment type="function">
    <text evidence="14">Catalyzes the conversion of O-succinyl-L-serine into cysteine, the last step in the cysteine biosynthesis pathway. Can also use O-acetyl-L-serine.</text>
</comment>
<reference evidence="20" key="1">
    <citation type="submission" date="2009-11" db="EMBL/GenBank/DDBJ databases">
        <authorList>
            <consortium name="The Broad Institute Genome Sequencing Platform"/>
            <person name="Ward D."/>
            <person name="Feldgarden M."/>
            <person name="Earl A."/>
            <person name="Young S.K."/>
            <person name="Zeng Q."/>
            <person name="Koehrsen M."/>
            <person name="Alvarado L."/>
            <person name="Berlin A."/>
            <person name="Bochicchio J."/>
            <person name="Borenstein D."/>
            <person name="Chapman S.B."/>
            <person name="Chen Z."/>
            <person name="Engels R."/>
            <person name="Freedman E."/>
            <person name="Gellesch M."/>
            <person name="Goldberg J."/>
            <person name="Griggs A."/>
            <person name="Gujja S."/>
            <person name="Heilman E."/>
            <person name="Heiman D."/>
            <person name="Hepburn T."/>
            <person name="Howarth C."/>
            <person name="Jen D."/>
            <person name="Larson L."/>
            <person name="Lewis B."/>
            <person name="Mehta T."/>
            <person name="Park D."/>
            <person name="Pearson M."/>
            <person name="Roberts A."/>
            <person name="Saif S."/>
            <person name="Shea T."/>
            <person name="Shenoy N."/>
            <person name="Sisk P."/>
            <person name="Stolte C."/>
            <person name="Sykes S."/>
            <person name="Thomson T."/>
            <person name="Walk T."/>
            <person name="White J."/>
            <person name="Yandava C."/>
            <person name="Izard J."/>
            <person name="Baranova O.V."/>
            <person name="Blanton J.M."/>
            <person name="Tanner A.C."/>
            <person name="Dewhirst F.E."/>
            <person name="Haas B."/>
            <person name="Nusbaum C."/>
            <person name="Birren B."/>
        </authorList>
    </citation>
    <scope>NUCLEOTIDE SEQUENCE [LARGE SCALE GENOMIC DNA]</scope>
    <source>
        <strain evidence="20">1-1 BBBD Race 1</strain>
    </source>
</reference>
<evidence type="ECO:0000256" key="16">
    <source>
        <dbReference type="ARBA" id="ARBA00078262"/>
    </source>
</evidence>
<comment type="similarity">
    <text evidence="4">Belongs to the cysteine synthase/cystathionine beta-synthase family.</text>
</comment>
<gene>
    <name evidence="20" type="ORF">PTTG_03355</name>
</gene>
<keyword evidence="9" id="KW-0809">Transit peptide</keyword>
<dbReference type="NCBIfam" id="NF007989">
    <property type="entry name" value="PRK10717.1"/>
    <property type="match status" value="1"/>
</dbReference>
<dbReference type="Gene3D" id="3.40.50.1100">
    <property type="match status" value="2"/>
</dbReference>
<reference evidence="20" key="2">
    <citation type="submission" date="2016-05" db="EMBL/GenBank/DDBJ databases">
        <title>Comparative analysis highlights variable genome content of wheat rusts and divergence of the mating loci.</title>
        <authorList>
            <person name="Cuomo C.A."/>
            <person name="Bakkeren G."/>
            <person name="Szabo L."/>
            <person name="Khalil H."/>
            <person name="Joly D."/>
            <person name="Goldberg J."/>
            <person name="Young S."/>
            <person name="Zeng Q."/>
            <person name="Fellers J."/>
        </authorList>
    </citation>
    <scope>NUCLEOTIDE SEQUENCE [LARGE SCALE GENOMIC DNA]</scope>
    <source>
        <strain evidence="20">1-1 BBBD Race 1</strain>
    </source>
</reference>
<evidence type="ECO:0000256" key="4">
    <source>
        <dbReference type="ARBA" id="ARBA00007103"/>
    </source>
</evidence>
<dbReference type="OrthoDB" id="10259545at2759"/>
<dbReference type="EC" id="2.5.1.47" evidence="5"/>
<evidence type="ECO:0000259" key="19">
    <source>
        <dbReference type="Pfam" id="PF00291"/>
    </source>
</evidence>
<evidence type="ECO:0000256" key="6">
    <source>
        <dbReference type="ARBA" id="ARBA00022605"/>
    </source>
</evidence>
<dbReference type="PROSITE" id="PS00901">
    <property type="entry name" value="CYS_SYNTHASE"/>
    <property type="match status" value="1"/>
</dbReference>
<evidence type="ECO:0000256" key="7">
    <source>
        <dbReference type="ARBA" id="ARBA00022679"/>
    </source>
</evidence>
<dbReference type="GO" id="GO:0005739">
    <property type="term" value="C:mitochondrion"/>
    <property type="evidence" value="ECO:0007669"/>
    <property type="project" value="UniProtKB-SubCell"/>
</dbReference>
<comment type="cofactor">
    <cofactor evidence="1">
        <name>pyridoxal 5'-phosphate</name>
        <dbReference type="ChEBI" id="CHEBI:597326"/>
    </cofactor>
</comment>
<dbReference type="STRING" id="630390.A0A180GB52"/>
<keyword evidence="11" id="KW-0198">Cysteine biosynthesis</keyword>
<comment type="subcellular location">
    <subcellularLocation>
        <location evidence="2">Mitochondrion</location>
    </subcellularLocation>
</comment>
<sequence>MKTYNENKSISPEIIGELCNHTMNRTLISRSNGLAQVSRDHTHRGLARPLRCCSKGVQGRTYGSVSSAYSKPVDGFTGAIGNTPLIHLKRLSDLTGCEIFGKAEFLNPGGSVKDRAALWIIKDAEERGVLRRGGTVVEGTAGNTGIGLAHLCRSRGYRCIIYMPDTQSPEKINVLRKLGAEVHPVPAVPFDDPQNYNHQAARCAESMENAVWTNQFDNLANRQAHIETTGPEIWEQTLPVGGVDGFICSTGTGGTLAGVTRYLKSKSNGKVKCYLADPPGSVLYNYIQSNGQVTDKREGGNGSVTEGIGQGRVTSNLAPEVRDRLIDGAFYIPDQDSIALFYELIDRDGFSLGLSSALNLLATVKLAEKLKHDLPIAGPHAPRKLNLVTILCDYSTNYQSKLFSKSWLKSKGLFDSIPDRLKQYAVLE</sequence>
<dbReference type="PANTHER" id="PTHR10314">
    <property type="entry name" value="CYSTATHIONINE BETA-SYNTHASE"/>
    <property type="match status" value="1"/>
</dbReference>
<dbReference type="SUPFAM" id="SSF53686">
    <property type="entry name" value="Tryptophan synthase beta subunit-like PLP-dependent enzymes"/>
    <property type="match status" value="1"/>
</dbReference>
<proteinExistence type="inferred from homology"/>
<evidence type="ECO:0000256" key="10">
    <source>
        <dbReference type="ARBA" id="ARBA00023128"/>
    </source>
</evidence>
<evidence type="ECO:0000256" key="2">
    <source>
        <dbReference type="ARBA" id="ARBA00004173"/>
    </source>
</evidence>
<keyword evidence="6" id="KW-0028">Amino-acid biosynthesis</keyword>
<accession>A0A180GB52</accession>
<comment type="pathway">
    <text evidence="3">Amino-acid biosynthesis; L-cysteine biosynthesis; L-cysteine from L-serine: step 2/2.</text>
</comment>
<dbReference type="InterPro" id="IPR036052">
    <property type="entry name" value="TrpB-like_PALP_sf"/>
</dbReference>
<dbReference type="InterPro" id="IPR001216">
    <property type="entry name" value="P-phosphate_BS"/>
</dbReference>
<keyword evidence="8" id="KW-0663">Pyridoxal phosphate</keyword>
<evidence type="ECO:0000256" key="12">
    <source>
        <dbReference type="ARBA" id="ARBA00047931"/>
    </source>
</evidence>
<dbReference type="GO" id="GO:0006535">
    <property type="term" value="P:cysteine biosynthetic process from serine"/>
    <property type="evidence" value="ECO:0007669"/>
    <property type="project" value="EnsemblFungi"/>
</dbReference>
<dbReference type="InterPro" id="IPR050214">
    <property type="entry name" value="Cys_Synth/Cystath_Beta-Synth"/>
</dbReference>
<evidence type="ECO:0000313" key="21">
    <source>
        <dbReference type="EnsemblFungi" id="PTTG_03355-t43_1-p1"/>
    </source>
</evidence>
<keyword evidence="22" id="KW-1185">Reference proteome</keyword>
<evidence type="ECO:0000256" key="8">
    <source>
        <dbReference type="ARBA" id="ARBA00022898"/>
    </source>
</evidence>
<organism evidence="20">
    <name type="scientific">Puccinia triticina (isolate 1-1 / race 1 (BBBD))</name>
    <name type="common">Brown leaf rust fungus</name>
    <dbReference type="NCBI Taxonomy" id="630390"/>
    <lineage>
        <taxon>Eukaryota</taxon>
        <taxon>Fungi</taxon>
        <taxon>Dikarya</taxon>
        <taxon>Basidiomycota</taxon>
        <taxon>Pucciniomycotina</taxon>
        <taxon>Pucciniomycetes</taxon>
        <taxon>Pucciniales</taxon>
        <taxon>Pucciniaceae</taxon>
        <taxon>Puccinia</taxon>
    </lineage>
</organism>
<keyword evidence="10" id="KW-0496">Mitochondrion</keyword>
<name>A0A180GB52_PUCT1</name>
<protein>
    <recommendedName>
        <fullName evidence="15">Cysteine synthase 1</fullName>
        <ecNumber evidence="5">2.5.1.47</ecNumber>
    </recommendedName>
    <alternativeName>
        <fullName evidence="16">O-acetylserine (thiol)-lyase 1</fullName>
    </alternativeName>
    <alternativeName>
        <fullName evidence="17">O-acetylserine sulfhydrylase 1</fullName>
    </alternativeName>
    <alternativeName>
        <fullName evidence="18">O-succinylserine sulfhydrylase</fullName>
    </alternativeName>
</protein>
<evidence type="ECO:0000256" key="9">
    <source>
        <dbReference type="ARBA" id="ARBA00022946"/>
    </source>
</evidence>
<evidence type="ECO:0000313" key="20">
    <source>
        <dbReference type="EMBL" id="OAV89759.1"/>
    </source>
</evidence>
<dbReference type="GO" id="GO:0004124">
    <property type="term" value="F:cysteine synthase activity"/>
    <property type="evidence" value="ECO:0007669"/>
    <property type="project" value="UniProtKB-EC"/>
</dbReference>
<evidence type="ECO:0000256" key="15">
    <source>
        <dbReference type="ARBA" id="ARBA00072087"/>
    </source>
</evidence>
<evidence type="ECO:0000256" key="1">
    <source>
        <dbReference type="ARBA" id="ARBA00001933"/>
    </source>
</evidence>
<dbReference type="InterPro" id="IPR001926">
    <property type="entry name" value="TrpB-like_PALP"/>
</dbReference>
<evidence type="ECO:0000256" key="18">
    <source>
        <dbReference type="ARBA" id="ARBA00081847"/>
    </source>
</evidence>
<dbReference type="Proteomes" id="UP000005240">
    <property type="component" value="Unassembled WGS sequence"/>
</dbReference>
<evidence type="ECO:0000256" key="13">
    <source>
        <dbReference type="ARBA" id="ARBA00050981"/>
    </source>
</evidence>
<evidence type="ECO:0000256" key="11">
    <source>
        <dbReference type="ARBA" id="ARBA00023192"/>
    </source>
</evidence>
<evidence type="ECO:0000256" key="3">
    <source>
        <dbReference type="ARBA" id="ARBA00004962"/>
    </source>
</evidence>
<keyword evidence="7" id="KW-0808">Transferase</keyword>
<dbReference type="Pfam" id="PF00291">
    <property type="entry name" value="PALP"/>
    <property type="match status" value="1"/>
</dbReference>
<dbReference type="GO" id="GO:0141223">
    <property type="term" value="F:cysteine synthase activity, acting on O-succinyl-L-serine"/>
    <property type="evidence" value="ECO:0007669"/>
    <property type="project" value="EnsemblFungi"/>
</dbReference>
<evidence type="ECO:0000256" key="5">
    <source>
        <dbReference type="ARBA" id="ARBA00012681"/>
    </source>
</evidence>
<reference evidence="21" key="4">
    <citation type="submission" date="2025-05" db="UniProtKB">
        <authorList>
            <consortium name="EnsemblFungi"/>
        </authorList>
    </citation>
    <scope>IDENTIFICATION</scope>
    <source>
        <strain evidence="21">isolate 1-1 / race 1 (BBBD)</strain>
    </source>
</reference>
<evidence type="ECO:0000256" key="14">
    <source>
        <dbReference type="ARBA" id="ARBA00058228"/>
    </source>
</evidence>
<reference evidence="21 22" key="3">
    <citation type="journal article" date="2017" name="G3 (Bethesda)">
        <title>Comparative analysis highlights variable genome content of wheat rusts and divergence of the mating loci.</title>
        <authorList>
            <person name="Cuomo C.A."/>
            <person name="Bakkeren G."/>
            <person name="Khalil H.B."/>
            <person name="Panwar V."/>
            <person name="Joly D."/>
            <person name="Linning R."/>
            <person name="Sakthikumar S."/>
            <person name="Song X."/>
            <person name="Adiconis X."/>
            <person name="Fan L."/>
            <person name="Goldberg J.M."/>
            <person name="Levin J.Z."/>
            <person name="Young S."/>
            <person name="Zeng Q."/>
            <person name="Anikster Y."/>
            <person name="Bruce M."/>
            <person name="Wang M."/>
            <person name="Yin C."/>
            <person name="McCallum B."/>
            <person name="Szabo L.J."/>
            <person name="Hulbert S."/>
            <person name="Chen X."/>
            <person name="Fellers J.P."/>
        </authorList>
    </citation>
    <scope>NUCLEOTIDE SEQUENCE</scope>
    <source>
        <strain evidence="22">Isolate 1-1 / race 1 (BBBD)</strain>
        <strain evidence="21">isolate 1-1 / race 1 (BBBD)</strain>
    </source>
</reference>
<dbReference type="AlphaFoldDB" id="A0A180GB52"/>
<evidence type="ECO:0000256" key="17">
    <source>
        <dbReference type="ARBA" id="ARBA00079147"/>
    </source>
</evidence>
<evidence type="ECO:0000313" key="22">
    <source>
        <dbReference type="Proteomes" id="UP000005240"/>
    </source>
</evidence>
<dbReference type="FunFam" id="3.40.50.1100:FF:000011">
    <property type="entry name" value="Cysteine synthase (o-acetylserine)"/>
    <property type="match status" value="1"/>
</dbReference>
<dbReference type="EMBL" id="ADAS02000118">
    <property type="protein sequence ID" value="OAV89759.1"/>
    <property type="molecule type" value="Genomic_DNA"/>
</dbReference>
<dbReference type="VEuPathDB" id="FungiDB:PTTG_03355"/>
<dbReference type="EnsemblFungi" id="PTTG_03355-t43_1">
    <property type="protein sequence ID" value="PTTG_03355-t43_1-p1"/>
    <property type="gene ID" value="PTTG_03355"/>
</dbReference>
<feature type="domain" description="Tryptophan synthase beta chain-like PALP" evidence="19">
    <location>
        <begin position="77"/>
        <end position="372"/>
    </location>
</feature>
<comment type="catalytic activity">
    <reaction evidence="12">
        <text>O-acetyl-L-serine + hydrogen sulfide = L-cysteine + acetate</text>
        <dbReference type="Rhea" id="RHEA:14829"/>
        <dbReference type="ChEBI" id="CHEBI:29919"/>
        <dbReference type="ChEBI" id="CHEBI:30089"/>
        <dbReference type="ChEBI" id="CHEBI:35235"/>
        <dbReference type="ChEBI" id="CHEBI:58340"/>
        <dbReference type="EC" id="2.5.1.47"/>
    </reaction>
</comment>